<organism evidence="2 3">
    <name type="scientific">Neopusillimonas maritima</name>
    <dbReference type="NCBI Taxonomy" id="2026239"/>
    <lineage>
        <taxon>Bacteria</taxon>
        <taxon>Pseudomonadati</taxon>
        <taxon>Pseudomonadota</taxon>
        <taxon>Betaproteobacteria</taxon>
        <taxon>Burkholderiales</taxon>
        <taxon>Alcaligenaceae</taxon>
        <taxon>Neopusillimonas</taxon>
    </lineage>
</organism>
<sequence>MDPNQLEREIDEYKKKIKQIRERKRVELAKIRREEIRRRKKEEDRRKVLLGVGLIEAMRHGRITENQVFQLINESITRRNDREFLGLPVGESNVEVEP</sequence>
<feature type="coiled-coil region" evidence="1">
    <location>
        <begin position="3"/>
        <end position="46"/>
    </location>
</feature>
<proteinExistence type="predicted"/>
<name>A0ABX9MY70_9BURK</name>
<accession>A0ABX9MY70</accession>
<keyword evidence="3" id="KW-1185">Reference proteome</keyword>
<evidence type="ECO:0008006" key="4">
    <source>
        <dbReference type="Google" id="ProtNLM"/>
    </source>
</evidence>
<keyword evidence="1" id="KW-0175">Coiled coil</keyword>
<protein>
    <recommendedName>
        <fullName evidence="4">Mobilization protein</fullName>
    </recommendedName>
</protein>
<evidence type="ECO:0000313" key="2">
    <source>
        <dbReference type="EMBL" id="RII83844.1"/>
    </source>
</evidence>
<dbReference type="RefSeq" id="WP_119440699.1">
    <property type="nucleotide sequence ID" value="NZ_CP170494.1"/>
</dbReference>
<comment type="caution">
    <text evidence="2">The sequence shown here is derived from an EMBL/GenBank/DDBJ whole genome shotgun (WGS) entry which is preliminary data.</text>
</comment>
<evidence type="ECO:0000256" key="1">
    <source>
        <dbReference type="SAM" id="Coils"/>
    </source>
</evidence>
<reference evidence="2 3" key="1">
    <citation type="submission" date="2017-08" db="EMBL/GenBank/DDBJ databases">
        <title>Pusillimonas indicus sp. nov., a member of the family Alcaligenaceae isolated from surface seawater.</title>
        <authorList>
            <person name="Li J."/>
        </authorList>
    </citation>
    <scope>NUCLEOTIDE SEQUENCE [LARGE SCALE GENOMIC DNA]</scope>
    <source>
        <strain evidence="2 3">17-4A</strain>
    </source>
</reference>
<dbReference type="EMBL" id="NQOU01000001">
    <property type="protein sequence ID" value="RII83844.1"/>
    <property type="molecule type" value="Genomic_DNA"/>
</dbReference>
<dbReference type="Proteomes" id="UP000266483">
    <property type="component" value="Unassembled WGS sequence"/>
</dbReference>
<gene>
    <name evidence="2" type="ORF">CJO09_00965</name>
</gene>
<evidence type="ECO:0000313" key="3">
    <source>
        <dbReference type="Proteomes" id="UP000266483"/>
    </source>
</evidence>